<keyword evidence="10 11" id="KW-0346">Stress response</keyword>
<dbReference type="EMBL" id="FNIV01000005">
    <property type="protein sequence ID" value="SDO32401.1"/>
    <property type="molecule type" value="Genomic_DNA"/>
</dbReference>
<feature type="binding site" evidence="11">
    <location>
        <position position="217"/>
    </location>
    <ligand>
        <name>Mg(2+)</name>
        <dbReference type="ChEBI" id="CHEBI:18420"/>
    </ligand>
</feature>
<keyword evidence="2 11" id="KW-0723">Serine/threonine-protein kinase</keyword>
<keyword evidence="8 11" id="KW-0067">ATP-binding</keyword>
<dbReference type="RefSeq" id="WP_089678555.1">
    <property type="nucleotide sequence ID" value="NZ_FNIV01000005.1"/>
</dbReference>
<comment type="catalytic activity">
    <reaction evidence="11">
        <text>L-threonyl-[protein] + ATP = O-phospho-L-threonyl-[protein] + ADP + H(+)</text>
        <dbReference type="Rhea" id="RHEA:46608"/>
        <dbReference type="Rhea" id="RHEA-COMP:11060"/>
        <dbReference type="Rhea" id="RHEA-COMP:11605"/>
        <dbReference type="ChEBI" id="CHEBI:15378"/>
        <dbReference type="ChEBI" id="CHEBI:30013"/>
        <dbReference type="ChEBI" id="CHEBI:30616"/>
        <dbReference type="ChEBI" id="CHEBI:61977"/>
        <dbReference type="ChEBI" id="CHEBI:456216"/>
        <dbReference type="EC" id="2.7.11.1"/>
    </reaction>
</comment>
<sequence>MDESLHSRDTHSEPSHPFATLSPARVVAAIESLGFWLPGEPFALNSYENRVYLVHDDERRRWVVKFYRPERWTDAQIQEEHDFLAELAAEGVAVAAPWRDATGASLHHAEGFRLALFPQCPGQAPELENPAHLFALGELIGAVHAVGERGTFRQRGAMDLDAMVVEARERVLAGPWLDRRQRQAYERITAALHEGLAEYRWPPHKAIRVHGDCHIGNILGRDEAFALVDFDDCLMAPAVQDLWMLITAQAPEERHMQLSEVIEGYEQHREFDRGELALAEPLRTLRLLRHSAWLVARWEDPAFPAAFPWLADAGYWEGHLRTLEQQRQALEHSPRWLA</sequence>
<dbReference type="GO" id="GO:0000287">
    <property type="term" value="F:magnesium ion binding"/>
    <property type="evidence" value="ECO:0007669"/>
    <property type="project" value="UniProtKB-UniRule"/>
</dbReference>
<dbReference type="Gene3D" id="1.20.1270.170">
    <property type="match status" value="1"/>
</dbReference>
<comment type="subcellular location">
    <subcellularLocation>
        <location evidence="11">Cytoplasm</location>
    </subcellularLocation>
</comment>
<evidence type="ECO:0000256" key="2">
    <source>
        <dbReference type="ARBA" id="ARBA00022527"/>
    </source>
</evidence>
<dbReference type="PANTHER" id="PTHR39573:SF1">
    <property type="entry name" value="STRESS RESPONSE KINASE A"/>
    <property type="match status" value="1"/>
</dbReference>
<evidence type="ECO:0000256" key="3">
    <source>
        <dbReference type="ARBA" id="ARBA00022553"/>
    </source>
</evidence>
<evidence type="ECO:0000256" key="7">
    <source>
        <dbReference type="ARBA" id="ARBA00022777"/>
    </source>
</evidence>
<keyword evidence="3 11" id="KW-0597">Phosphoprotein</keyword>
<evidence type="ECO:0000256" key="9">
    <source>
        <dbReference type="ARBA" id="ARBA00022842"/>
    </source>
</evidence>
<evidence type="ECO:0000256" key="1">
    <source>
        <dbReference type="ARBA" id="ARBA00022490"/>
    </source>
</evidence>
<evidence type="ECO:0000256" key="8">
    <source>
        <dbReference type="ARBA" id="ARBA00022840"/>
    </source>
</evidence>
<name>A0A1H0IMZ5_9GAMM</name>
<comment type="subunit">
    <text evidence="11">Monomer.</text>
</comment>
<comment type="catalytic activity">
    <reaction evidence="11">
        <text>L-seryl-[protein] + ATP = O-phospho-L-seryl-[protein] + ADP + H(+)</text>
        <dbReference type="Rhea" id="RHEA:17989"/>
        <dbReference type="Rhea" id="RHEA-COMP:9863"/>
        <dbReference type="Rhea" id="RHEA-COMP:11604"/>
        <dbReference type="ChEBI" id="CHEBI:15378"/>
        <dbReference type="ChEBI" id="CHEBI:29999"/>
        <dbReference type="ChEBI" id="CHEBI:30616"/>
        <dbReference type="ChEBI" id="CHEBI:83421"/>
        <dbReference type="ChEBI" id="CHEBI:456216"/>
        <dbReference type="EC" id="2.7.11.1"/>
    </reaction>
</comment>
<dbReference type="GO" id="GO:0106310">
    <property type="term" value="F:protein serine kinase activity"/>
    <property type="evidence" value="ECO:0007669"/>
    <property type="project" value="RHEA"/>
</dbReference>
<comment type="function">
    <text evidence="11">A protein kinase that phosphorylates Ser and Thr residues. Probably acts to suppress the effects of stress linked to accumulation of reactive oxygen species. Probably involved in the extracytoplasmic stress response.</text>
</comment>
<dbReference type="InterPro" id="IPR011009">
    <property type="entry name" value="Kinase-like_dom_sf"/>
</dbReference>
<evidence type="ECO:0000313" key="13">
    <source>
        <dbReference type="EMBL" id="SDO32401.1"/>
    </source>
</evidence>
<accession>A0A1H0IMZ5</accession>
<evidence type="ECO:0000256" key="10">
    <source>
        <dbReference type="ARBA" id="ARBA00023016"/>
    </source>
</evidence>
<feature type="active site" description="Proton acceptor" evidence="11">
    <location>
        <position position="212"/>
    </location>
</feature>
<keyword evidence="1 11" id="KW-0963">Cytoplasm</keyword>
<dbReference type="InterPro" id="IPR032882">
    <property type="entry name" value="SrkA/RdoA"/>
</dbReference>
<organism evidence="13 14">
    <name type="scientific">Halomonas shengliensis</name>
    <dbReference type="NCBI Taxonomy" id="419597"/>
    <lineage>
        <taxon>Bacteria</taxon>
        <taxon>Pseudomonadati</taxon>
        <taxon>Pseudomonadota</taxon>
        <taxon>Gammaproteobacteria</taxon>
        <taxon>Oceanospirillales</taxon>
        <taxon>Halomonadaceae</taxon>
        <taxon>Halomonas</taxon>
    </lineage>
</organism>
<dbReference type="PANTHER" id="PTHR39573">
    <property type="entry name" value="STRESS RESPONSE KINASE A"/>
    <property type="match status" value="1"/>
</dbReference>
<keyword evidence="5 11" id="KW-0479">Metal-binding</keyword>
<feature type="active site" evidence="11">
    <location>
        <position position="229"/>
    </location>
</feature>
<dbReference type="HAMAP" id="MF_01497">
    <property type="entry name" value="SrkA_kinase"/>
    <property type="match status" value="1"/>
</dbReference>
<dbReference type="AlphaFoldDB" id="A0A1H0IMZ5"/>
<dbReference type="GO" id="GO:0004674">
    <property type="term" value="F:protein serine/threonine kinase activity"/>
    <property type="evidence" value="ECO:0007669"/>
    <property type="project" value="UniProtKB-UniRule"/>
</dbReference>
<dbReference type="GO" id="GO:0005737">
    <property type="term" value="C:cytoplasm"/>
    <property type="evidence" value="ECO:0007669"/>
    <property type="project" value="UniProtKB-SubCell"/>
</dbReference>
<dbReference type="NCBIfam" id="NF008738">
    <property type="entry name" value="PRK11768.1"/>
    <property type="match status" value="1"/>
</dbReference>
<evidence type="ECO:0000313" key="14">
    <source>
        <dbReference type="Proteomes" id="UP000199075"/>
    </source>
</evidence>
<dbReference type="Gene3D" id="1.10.510.10">
    <property type="entry name" value="Transferase(Phosphotransferase) domain 1"/>
    <property type="match status" value="1"/>
</dbReference>
<keyword evidence="14" id="KW-1185">Reference proteome</keyword>
<proteinExistence type="inferred from homology"/>
<evidence type="ECO:0000259" key="12">
    <source>
        <dbReference type="Pfam" id="PF01636"/>
    </source>
</evidence>
<keyword evidence="4 11" id="KW-0808">Transferase</keyword>
<keyword evidence="7 11" id="KW-0418">Kinase</keyword>
<dbReference type="OrthoDB" id="5392197at2"/>
<dbReference type="SUPFAM" id="SSF56112">
    <property type="entry name" value="Protein kinase-like (PK-like)"/>
    <property type="match status" value="1"/>
</dbReference>
<keyword evidence="9 11" id="KW-0460">Magnesium</keyword>
<comment type="cofactor">
    <cofactor evidence="11">
        <name>Mg(2+)</name>
        <dbReference type="ChEBI" id="CHEBI:18420"/>
    </cofactor>
</comment>
<dbReference type="STRING" id="419597.SAMN04487957_105179"/>
<evidence type="ECO:0000256" key="11">
    <source>
        <dbReference type="HAMAP-Rule" id="MF_01497"/>
    </source>
</evidence>
<comment type="similarity">
    <text evidence="11">Belongs to the SrkA/RdoA protein kinase family.</text>
</comment>
<dbReference type="GO" id="GO:0005524">
    <property type="term" value="F:ATP binding"/>
    <property type="evidence" value="ECO:0007669"/>
    <property type="project" value="UniProtKB-UniRule"/>
</dbReference>
<feature type="binding site" evidence="11">
    <location>
        <position position="229"/>
    </location>
    <ligand>
        <name>Mg(2+)</name>
        <dbReference type="ChEBI" id="CHEBI:18420"/>
    </ligand>
</feature>
<evidence type="ECO:0000256" key="4">
    <source>
        <dbReference type="ARBA" id="ARBA00022679"/>
    </source>
</evidence>
<dbReference type="InterPro" id="IPR002575">
    <property type="entry name" value="Aminoglycoside_PTrfase"/>
</dbReference>
<protein>
    <recommendedName>
        <fullName evidence="11">Stress response kinase A</fullName>
        <ecNumber evidence="11">2.7.11.1</ecNumber>
    </recommendedName>
    <alternativeName>
        <fullName evidence="11">Serine/threonine-protein kinase SrkA</fullName>
    </alternativeName>
</protein>
<feature type="site" description="ATP" evidence="11">
    <location>
        <position position="46"/>
    </location>
</feature>
<feature type="domain" description="Aminoglycoside phosphotransferase" evidence="12">
    <location>
        <begin position="46"/>
        <end position="273"/>
    </location>
</feature>
<keyword evidence="6 11" id="KW-0547">Nucleotide-binding</keyword>
<dbReference type="Gene3D" id="3.30.200.70">
    <property type="match status" value="1"/>
</dbReference>
<dbReference type="EC" id="2.7.11.1" evidence="11"/>
<dbReference type="Proteomes" id="UP000199075">
    <property type="component" value="Unassembled WGS sequence"/>
</dbReference>
<reference evidence="14" key="1">
    <citation type="submission" date="2016-10" db="EMBL/GenBank/DDBJ databases">
        <authorList>
            <person name="Varghese N."/>
            <person name="Submissions S."/>
        </authorList>
    </citation>
    <scope>NUCLEOTIDE SEQUENCE [LARGE SCALE GENOMIC DNA]</scope>
    <source>
        <strain evidence="14">CGMCC 1.6444</strain>
    </source>
</reference>
<evidence type="ECO:0000256" key="5">
    <source>
        <dbReference type="ARBA" id="ARBA00022723"/>
    </source>
</evidence>
<gene>
    <name evidence="11" type="primary">srkA</name>
    <name evidence="13" type="ORF">SAMN04487957_105179</name>
</gene>
<dbReference type="Pfam" id="PF01636">
    <property type="entry name" value="APH"/>
    <property type="match status" value="1"/>
</dbReference>
<evidence type="ECO:0000256" key="6">
    <source>
        <dbReference type="ARBA" id="ARBA00022741"/>
    </source>
</evidence>